<reference evidence="1 2" key="1">
    <citation type="journal article" date="2018" name="Sci. Rep.">
        <title>Comparative analysis of the Pocillopora damicornis genome highlights role of immune system in coral evolution.</title>
        <authorList>
            <person name="Cunning R."/>
            <person name="Bay R.A."/>
            <person name="Gillette P."/>
            <person name="Baker A.C."/>
            <person name="Traylor-Knowles N."/>
        </authorList>
    </citation>
    <scope>NUCLEOTIDE SEQUENCE [LARGE SCALE GENOMIC DNA]</scope>
    <source>
        <strain evidence="1">RSMAS</strain>
        <tissue evidence="1">Whole animal</tissue>
    </source>
</reference>
<accession>A0A3M6TVW1</accession>
<dbReference type="Proteomes" id="UP000275408">
    <property type="component" value="Unassembled WGS sequence"/>
</dbReference>
<evidence type="ECO:0000313" key="1">
    <source>
        <dbReference type="EMBL" id="RMX45506.1"/>
    </source>
</evidence>
<sequence length="133" mass="15540">MTNYNCFRHVLVNDSSWRLVDIRFQLVQLRRKKCIQFSDDLGRKFSLKTVNSTSVTFEAIFMCFVVLMMKIESRTSLQNQILWRLQSHFRLHKPCKGGNLVKIAVQQCTVFEKKKRCEARCNGSSTKDPSTSK</sequence>
<proteinExistence type="predicted"/>
<dbReference type="EMBL" id="RCHS01002817">
    <property type="protein sequence ID" value="RMX45506.1"/>
    <property type="molecule type" value="Genomic_DNA"/>
</dbReference>
<dbReference type="AlphaFoldDB" id="A0A3M6TVW1"/>
<gene>
    <name evidence="1" type="ORF">pdam_00008434</name>
</gene>
<comment type="caution">
    <text evidence="1">The sequence shown here is derived from an EMBL/GenBank/DDBJ whole genome shotgun (WGS) entry which is preliminary data.</text>
</comment>
<evidence type="ECO:0000313" key="2">
    <source>
        <dbReference type="Proteomes" id="UP000275408"/>
    </source>
</evidence>
<protein>
    <submittedName>
        <fullName evidence="1">Uncharacterized protein</fullName>
    </submittedName>
</protein>
<name>A0A3M6TVW1_POCDA</name>
<organism evidence="1 2">
    <name type="scientific">Pocillopora damicornis</name>
    <name type="common">Cauliflower coral</name>
    <name type="synonym">Millepora damicornis</name>
    <dbReference type="NCBI Taxonomy" id="46731"/>
    <lineage>
        <taxon>Eukaryota</taxon>
        <taxon>Metazoa</taxon>
        <taxon>Cnidaria</taxon>
        <taxon>Anthozoa</taxon>
        <taxon>Hexacorallia</taxon>
        <taxon>Scleractinia</taxon>
        <taxon>Astrocoeniina</taxon>
        <taxon>Pocilloporidae</taxon>
        <taxon>Pocillopora</taxon>
    </lineage>
</organism>
<keyword evidence="2" id="KW-1185">Reference proteome</keyword>